<reference evidence="1 2" key="1">
    <citation type="journal article" date="2021" name="Plant Biotechnol. J.">
        <title>Multi-omics assisted identification of the key and species-specific regulatory components of drought-tolerant mechanisms in Gossypium stocksii.</title>
        <authorList>
            <person name="Yu D."/>
            <person name="Ke L."/>
            <person name="Zhang D."/>
            <person name="Wu Y."/>
            <person name="Sun Y."/>
            <person name="Mei J."/>
            <person name="Sun J."/>
            <person name="Sun Y."/>
        </authorList>
    </citation>
    <scope>NUCLEOTIDE SEQUENCE [LARGE SCALE GENOMIC DNA]</scope>
    <source>
        <strain evidence="2">cv. E1</strain>
        <tissue evidence="1">Leaf</tissue>
    </source>
</reference>
<proteinExistence type="predicted"/>
<gene>
    <name evidence="1" type="ORF">J1N35_017520</name>
</gene>
<dbReference type="EMBL" id="JAIQCV010000006">
    <property type="protein sequence ID" value="KAH1090263.1"/>
    <property type="molecule type" value="Genomic_DNA"/>
</dbReference>
<evidence type="ECO:0000313" key="1">
    <source>
        <dbReference type="EMBL" id="KAH1090263.1"/>
    </source>
</evidence>
<dbReference type="AlphaFoldDB" id="A0A9D4A5T6"/>
<organism evidence="1 2">
    <name type="scientific">Gossypium stocksii</name>
    <dbReference type="NCBI Taxonomy" id="47602"/>
    <lineage>
        <taxon>Eukaryota</taxon>
        <taxon>Viridiplantae</taxon>
        <taxon>Streptophyta</taxon>
        <taxon>Embryophyta</taxon>
        <taxon>Tracheophyta</taxon>
        <taxon>Spermatophyta</taxon>
        <taxon>Magnoliopsida</taxon>
        <taxon>eudicotyledons</taxon>
        <taxon>Gunneridae</taxon>
        <taxon>Pentapetalae</taxon>
        <taxon>rosids</taxon>
        <taxon>malvids</taxon>
        <taxon>Malvales</taxon>
        <taxon>Malvaceae</taxon>
        <taxon>Malvoideae</taxon>
        <taxon>Gossypium</taxon>
    </lineage>
</organism>
<evidence type="ECO:0008006" key="3">
    <source>
        <dbReference type="Google" id="ProtNLM"/>
    </source>
</evidence>
<dbReference type="Proteomes" id="UP000828251">
    <property type="component" value="Unassembled WGS sequence"/>
</dbReference>
<evidence type="ECO:0000313" key="2">
    <source>
        <dbReference type="Proteomes" id="UP000828251"/>
    </source>
</evidence>
<protein>
    <recommendedName>
        <fullName evidence="3">DUF4283 domain-containing protein</fullName>
    </recommendedName>
</protein>
<keyword evidence="2" id="KW-1185">Reference proteome</keyword>
<name>A0A9D4A5T6_9ROSI</name>
<accession>A0A9D4A5T6</accession>
<sequence>MGHSYNPYELQFEFSDEEAMITDSEEEDNQNTKTNEAAITLTRQRWPKTVIIRIFGKNGIQASLNTVAIWIRLLELPIEYYEAPILARIGKKIGKLLKVYNATMLEKKGPIRATLGPS</sequence>
<comment type="caution">
    <text evidence="1">The sequence shown here is derived from an EMBL/GenBank/DDBJ whole genome shotgun (WGS) entry which is preliminary data.</text>
</comment>